<keyword evidence="2" id="KW-0812">Transmembrane</keyword>
<dbReference type="GO" id="GO:0001401">
    <property type="term" value="C:SAM complex"/>
    <property type="evidence" value="ECO:0007669"/>
    <property type="project" value="TreeGrafter"/>
</dbReference>
<dbReference type="InterPro" id="IPR033468">
    <property type="entry name" value="Metaxin_GST"/>
</dbReference>
<evidence type="ECO:0000256" key="2">
    <source>
        <dbReference type="SAM" id="Phobius"/>
    </source>
</evidence>
<keyword evidence="2" id="KW-0472">Membrane</keyword>
<dbReference type="InterPro" id="IPR036282">
    <property type="entry name" value="Glutathione-S-Trfase_C_sf"/>
</dbReference>
<accession>A0A9N9H786</accession>
<feature type="region of interest" description="Disordered" evidence="1">
    <location>
        <begin position="219"/>
        <end position="240"/>
    </location>
</feature>
<evidence type="ECO:0000259" key="3">
    <source>
        <dbReference type="Pfam" id="PF17171"/>
    </source>
</evidence>
<comment type="caution">
    <text evidence="4">The sequence shown here is derived from an EMBL/GenBank/DDBJ whole genome shotgun (WGS) entry which is preliminary data.</text>
</comment>
<protein>
    <submittedName>
        <fullName evidence="4">7231_t:CDS:1</fullName>
    </submittedName>
</protein>
<reference evidence="4" key="1">
    <citation type="submission" date="2021-06" db="EMBL/GenBank/DDBJ databases">
        <authorList>
            <person name="Kallberg Y."/>
            <person name="Tangrot J."/>
            <person name="Rosling A."/>
        </authorList>
    </citation>
    <scope>NUCLEOTIDE SEQUENCE</scope>
    <source>
        <strain evidence="4">FL130A</strain>
    </source>
</reference>
<dbReference type="Gene3D" id="1.20.1050.10">
    <property type="match status" value="1"/>
</dbReference>
<organism evidence="4 5">
    <name type="scientific">Ambispora leptoticha</name>
    <dbReference type="NCBI Taxonomy" id="144679"/>
    <lineage>
        <taxon>Eukaryota</taxon>
        <taxon>Fungi</taxon>
        <taxon>Fungi incertae sedis</taxon>
        <taxon>Mucoromycota</taxon>
        <taxon>Glomeromycotina</taxon>
        <taxon>Glomeromycetes</taxon>
        <taxon>Archaeosporales</taxon>
        <taxon>Ambisporaceae</taxon>
        <taxon>Ambispora</taxon>
    </lineage>
</organism>
<dbReference type="InterPro" id="IPR050931">
    <property type="entry name" value="Mito_Protein_Transport_Metaxin"/>
</dbReference>
<feature type="non-terminal residue" evidence="4">
    <location>
        <position position="1"/>
    </location>
</feature>
<keyword evidence="2" id="KW-1133">Transmembrane helix</keyword>
<feature type="domain" description="Metaxin glutathione S-transferase" evidence="3">
    <location>
        <begin position="65"/>
        <end position="129"/>
    </location>
</feature>
<dbReference type="GO" id="GO:0007005">
    <property type="term" value="P:mitochondrion organization"/>
    <property type="evidence" value="ECO:0007669"/>
    <property type="project" value="TreeGrafter"/>
</dbReference>
<dbReference type="Proteomes" id="UP000789508">
    <property type="component" value="Unassembled WGS sequence"/>
</dbReference>
<evidence type="ECO:0000256" key="1">
    <source>
        <dbReference type="SAM" id="MobiDB-lite"/>
    </source>
</evidence>
<keyword evidence="5" id="KW-1185">Reference proteome</keyword>
<dbReference type="AlphaFoldDB" id="A0A9N9H786"/>
<dbReference type="Pfam" id="PF17171">
    <property type="entry name" value="GST_C_6"/>
    <property type="match status" value="1"/>
</dbReference>
<dbReference type="OrthoDB" id="5835136at2759"/>
<name>A0A9N9H786_9GLOM</name>
<dbReference type="PANTHER" id="PTHR12289:SF41">
    <property type="entry name" value="FAILED AXON CONNECTIONS-RELATED"/>
    <property type="match status" value="1"/>
</dbReference>
<evidence type="ECO:0000313" key="4">
    <source>
        <dbReference type="EMBL" id="CAG8662010.1"/>
    </source>
</evidence>
<feature type="compositionally biased region" description="Acidic residues" evidence="1">
    <location>
        <begin position="224"/>
        <end position="240"/>
    </location>
</feature>
<proteinExistence type="predicted"/>
<gene>
    <name evidence="4" type="ORF">ALEPTO_LOCUS10349</name>
</gene>
<feature type="transmembrane region" description="Helical" evidence="2">
    <location>
        <begin position="191"/>
        <end position="211"/>
    </location>
</feature>
<dbReference type="PANTHER" id="PTHR12289">
    <property type="entry name" value="METAXIN RELATED"/>
    <property type="match status" value="1"/>
</dbReference>
<evidence type="ECO:0000313" key="5">
    <source>
        <dbReference type="Proteomes" id="UP000789508"/>
    </source>
</evidence>
<dbReference type="SUPFAM" id="SSF47616">
    <property type="entry name" value="GST C-terminal domain-like"/>
    <property type="match status" value="1"/>
</dbReference>
<dbReference type="EMBL" id="CAJVPS010011001">
    <property type="protein sequence ID" value="CAG8662010.1"/>
    <property type="molecule type" value="Genomic_DNA"/>
</dbReference>
<sequence length="240" mass="28152">LFSWYGDLKNFVQVIRPMYGKLLPLSVRYILPIQMLNNAKTRLEKYGIFESLYEVDENYKIYQIARKSYKALYEKLGENNYFFGSSPTTLDAIVYGYLALHLYPELPNPMLSVILKREYSRLSQFCDRMRSSQILQTPLKILPTFSLPSLFTGFLLSRRTWFIDRYWKPVESDKSKVEKSSAQIEFERKRTIAICGAIIFMTVYVIWNGIITIEVVDDSKKEDTDDQQADDAENDEDFDD</sequence>